<accession>A0A1G6ZT66</accession>
<gene>
    <name evidence="1" type="ORF">SAMN05216505_11612</name>
</gene>
<evidence type="ECO:0000313" key="2">
    <source>
        <dbReference type="Proteomes" id="UP000182100"/>
    </source>
</evidence>
<reference evidence="2" key="1">
    <citation type="submission" date="2016-10" db="EMBL/GenBank/DDBJ databases">
        <authorList>
            <person name="Varghese N."/>
            <person name="Submissions S."/>
        </authorList>
    </citation>
    <scope>NUCLEOTIDE SEQUENCE [LARGE SCALE GENOMIC DNA]</scope>
    <source>
        <strain evidence="2">CGMCC 4.3504</strain>
    </source>
</reference>
<organism evidence="1 2">
    <name type="scientific">Streptomyces prasinopilosus</name>
    <dbReference type="NCBI Taxonomy" id="67344"/>
    <lineage>
        <taxon>Bacteria</taxon>
        <taxon>Bacillati</taxon>
        <taxon>Actinomycetota</taxon>
        <taxon>Actinomycetes</taxon>
        <taxon>Kitasatosporales</taxon>
        <taxon>Streptomycetaceae</taxon>
        <taxon>Streptomyces</taxon>
    </lineage>
</organism>
<protein>
    <submittedName>
        <fullName evidence="1">Uncharacterized protein</fullName>
    </submittedName>
</protein>
<dbReference type="AlphaFoldDB" id="A0A1G6ZT66"/>
<dbReference type="EMBL" id="FMZK01000016">
    <property type="protein sequence ID" value="SDE05711.1"/>
    <property type="molecule type" value="Genomic_DNA"/>
</dbReference>
<dbReference type="Proteomes" id="UP000182100">
    <property type="component" value="Unassembled WGS sequence"/>
</dbReference>
<proteinExistence type="predicted"/>
<keyword evidence="2" id="KW-1185">Reference proteome</keyword>
<dbReference type="RefSeq" id="WP_055574464.1">
    <property type="nucleotide sequence ID" value="NZ_FMZK01000016.1"/>
</dbReference>
<dbReference type="STRING" id="67344.SAMN05216505_11612"/>
<evidence type="ECO:0000313" key="1">
    <source>
        <dbReference type="EMBL" id="SDE05711.1"/>
    </source>
</evidence>
<sequence length="201" mass="21516">MPGRIDPDVAVAVMRTAGLEPMDPYPGANVPWNSRCARSGHLVAPTFTSVRIGASGGCRHCGRIAAGERRRAAGRAQAEADMRAAGFEPLEPYPGARARWTCRHVACGRIVQPRLFGIRAGKGGCRACAGRAPVDRETAEAEMRAIGMEPLEPFPGRVRDRWMCRCMMCGHIGAPALNNIRRGQGGCYSCARSAGRSLRAG</sequence>
<name>A0A1G6ZT66_9ACTN</name>